<evidence type="ECO:0000256" key="4">
    <source>
        <dbReference type="PROSITE-ProRule" id="PRU00175"/>
    </source>
</evidence>
<proteinExistence type="predicted"/>
<evidence type="ECO:0000313" key="9">
    <source>
        <dbReference type="Proteomes" id="UP000187455"/>
    </source>
</evidence>
<dbReference type="OrthoDB" id="8062037at2759"/>
<organism evidence="8 9">
    <name type="scientific">Smittium mucronatum</name>
    <dbReference type="NCBI Taxonomy" id="133383"/>
    <lineage>
        <taxon>Eukaryota</taxon>
        <taxon>Fungi</taxon>
        <taxon>Fungi incertae sedis</taxon>
        <taxon>Zoopagomycota</taxon>
        <taxon>Kickxellomycotina</taxon>
        <taxon>Harpellomycetes</taxon>
        <taxon>Harpellales</taxon>
        <taxon>Legeriomycetaceae</taxon>
        <taxon>Smittium</taxon>
    </lineage>
</organism>
<evidence type="ECO:0000256" key="1">
    <source>
        <dbReference type="ARBA" id="ARBA00022723"/>
    </source>
</evidence>
<dbReference type="InterPro" id="IPR001841">
    <property type="entry name" value="Znf_RING"/>
</dbReference>
<feature type="compositionally biased region" description="Low complexity" evidence="5">
    <location>
        <begin position="132"/>
        <end position="141"/>
    </location>
</feature>
<keyword evidence="9" id="KW-1185">Reference proteome</keyword>
<dbReference type="GO" id="GO:0008270">
    <property type="term" value="F:zinc ion binding"/>
    <property type="evidence" value="ECO:0007669"/>
    <property type="project" value="UniProtKB-KW"/>
</dbReference>
<dbReference type="Proteomes" id="UP000187455">
    <property type="component" value="Unassembled WGS sequence"/>
</dbReference>
<evidence type="ECO:0000256" key="3">
    <source>
        <dbReference type="ARBA" id="ARBA00022833"/>
    </source>
</evidence>
<feature type="transmembrane region" description="Helical" evidence="6">
    <location>
        <begin position="55"/>
        <end position="75"/>
    </location>
</feature>
<evidence type="ECO:0000259" key="7">
    <source>
        <dbReference type="PROSITE" id="PS50089"/>
    </source>
</evidence>
<keyword evidence="6" id="KW-1133">Transmembrane helix</keyword>
<keyword evidence="6" id="KW-0472">Membrane</keyword>
<gene>
    <name evidence="8" type="ORF">AYI68_g6902</name>
</gene>
<feature type="domain" description="RING-type" evidence="7">
    <location>
        <begin position="163"/>
        <end position="205"/>
    </location>
</feature>
<dbReference type="EMBL" id="LSSL01005090">
    <property type="protein sequence ID" value="OLY79039.1"/>
    <property type="molecule type" value="Genomic_DNA"/>
</dbReference>
<dbReference type="Pfam" id="PF13639">
    <property type="entry name" value="zf-RING_2"/>
    <property type="match status" value="1"/>
</dbReference>
<evidence type="ECO:0000256" key="5">
    <source>
        <dbReference type="SAM" id="MobiDB-lite"/>
    </source>
</evidence>
<dbReference type="AlphaFoldDB" id="A0A1R0GQ72"/>
<dbReference type="PANTHER" id="PTHR45798:SF97">
    <property type="entry name" value="ALCOHOL-SENSITIVE RING FINGER PROTEIN 1"/>
    <property type="match status" value="1"/>
</dbReference>
<accession>A0A1R0GQ72</accession>
<dbReference type="InterPro" id="IPR013083">
    <property type="entry name" value="Znf_RING/FYVE/PHD"/>
</dbReference>
<dbReference type="PANTHER" id="PTHR45798">
    <property type="entry name" value="RING-H2 FINGER PROTEIN ATL61-RELATED-RELATED"/>
    <property type="match status" value="1"/>
</dbReference>
<feature type="region of interest" description="Disordered" evidence="5">
    <location>
        <begin position="131"/>
        <end position="151"/>
    </location>
</feature>
<keyword evidence="1" id="KW-0479">Metal-binding</keyword>
<dbReference type="InterPro" id="IPR011016">
    <property type="entry name" value="Znf_RING-CH"/>
</dbReference>
<comment type="caution">
    <text evidence="8">The sequence shown here is derived from an EMBL/GenBank/DDBJ whole genome shotgun (WGS) entry which is preliminary data.</text>
</comment>
<protein>
    <submittedName>
        <fullName evidence="8">E3 ubiquitin-protein ligase SDIR1</fullName>
    </submittedName>
</protein>
<keyword evidence="3" id="KW-0862">Zinc</keyword>
<evidence type="ECO:0000256" key="2">
    <source>
        <dbReference type="ARBA" id="ARBA00022771"/>
    </source>
</evidence>
<evidence type="ECO:0000313" key="8">
    <source>
        <dbReference type="EMBL" id="OLY79039.1"/>
    </source>
</evidence>
<keyword evidence="2 4" id="KW-0863">Zinc-finger</keyword>
<evidence type="ECO:0000256" key="6">
    <source>
        <dbReference type="SAM" id="Phobius"/>
    </source>
</evidence>
<dbReference type="SMART" id="SM00184">
    <property type="entry name" value="RING"/>
    <property type="match status" value="1"/>
</dbReference>
<dbReference type="SMART" id="SM00744">
    <property type="entry name" value="RINGv"/>
    <property type="match status" value="1"/>
</dbReference>
<reference evidence="8 9" key="1">
    <citation type="journal article" date="2016" name="Mol. Biol. Evol.">
        <title>Genome-Wide Survey of Gut Fungi (Harpellales) Reveals the First Horizontally Transferred Ubiquitin Gene from a Mosquito Host.</title>
        <authorList>
            <person name="Wang Y."/>
            <person name="White M.M."/>
            <person name="Kvist S."/>
            <person name="Moncalvo J.M."/>
        </authorList>
    </citation>
    <scope>NUCLEOTIDE SEQUENCE [LARGE SCALE GENOMIC DNA]</scope>
    <source>
        <strain evidence="8 9">ALG-7-W6</strain>
    </source>
</reference>
<dbReference type="PROSITE" id="PS50089">
    <property type="entry name" value="ZF_RING_2"/>
    <property type="match status" value="1"/>
</dbReference>
<name>A0A1R0GQ72_9FUNG</name>
<dbReference type="InterPro" id="IPR052788">
    <property type="entry name" value="RING-type_E3_ligase_ATL"/>
</dbReference>
<dbReference type="Gene3D" id="3.30.40.10">
    <property type="entry name" value="Zinc/RING finger domain, C3HC4 (zinc finger)"/>
    <property type="match status" value="1"/>
</dbReference>
<sequence>MFVERVALGDLSSHSPTDSYALSGFLKDSASNMVSSVLMPGPTVSSNYKSPTDKFVYGLMYFLPALTVVICAVFIRRIFLTRYSRNIVYDVPLEEPKNAMNHLTKKQLDMYPILSFSFNMTRNKRFLTPEMSSKTSTISPPKKAHNKHLDIDSNPPEKDCYDCTICFDSIQAGDDVRDIPCQHIFHSGCLDTWLTTRTGFCPTCRYNFLPQQE</sequence>
<dbReference type="SUPFAM" id="SSF57850">
    <property type="entry name" value="RING/U-box"/>
    <property type="match status" value="1"/>
</dbReference>
<keyword evidence="6" id="KW-0812">Transmembrane</keyword>